<dbReference type="SMART" id="SM00729">
    <property type="entry name" value="Elp3"/>
    <property type="match status" value="1"/>
</dbReference>
<keyword evidence="7" id="KW-0411">Iron-sulfur</keyword>
<dbReference type="InterPro" id="IPR007197">
    <property type="entry name" value="rSAM"/>
</dbReference>
<evidence type="ECO:0000256" key="2">
    <source>
        <dbReference type="ARBA" id="ARBA00022603"/>
    </source>
</evidence>
<dbReference type="KEGG" id="lhf:JCM16775_0013"/>
<dbReference type="SFLD" id="SFLDG01082">
    <property type="entry name" value="B12-binding_domain_containing"/>
    <property type="match status" value="1"/>
</dbReference>
<feature type="domain" description="Radical SAM core" evidence="10">
    <location>
        <begin position="150"/>
        <end position="373"/>
    </location>
</feature>
<dbReference type="InterPro" id="IPR001763">
    <property type="entry name" value="Rhodanese-like_dom"/>
</dbReference>
<evidence type="ECO:0000259" key="8">
    <source>
        <dbReference type="PROSITE" id="PS50206"/>
    </source>
</evidence>
<dbReference type="SUPFAM" id="SSF102114">
    <property type="entry name" value="Radical SAM enzymes"/>
    <property type="match status" value="1"/>
</dbReference>
<dbReference type="Pfam" id="PF04055">
    <property type="entry name" value="Radical_SAM"/>
    <property type="match status" value="1"/>
</dbReference>
<dbReference type="SFLD" id="SFLDG01123">
    <property type="entry name" value="methyltransferase_(Class_B)"/>
    <property type="match status" value="1"/>
</dbReference>
<keyword evidence="2" id="KW-0489">Methyltransferase</keyword>
<organism evidence="11 12">
    <name type="scientific">Leptotrichia hofstadii</name>
    <dbReference type="NCBI Taxonomy" id="157688"/>
    <lineage>
        <taxon>Bacteria</taxon>
        <taxon>Fusobacteriati</taxon>
        <taxon>Fusobacteriota</taxon>
        <taxon>Fusobacteriia</taxon>
        <taxon>Fusobacteriales</taxon>
        <taxon>Leptotrichiaceae</taxon>
        <taxon>Leptotrichia</taxon>
    </lineage>
</organism>
<dbReference type="GO" id="GO:0046872">
    <property type="term" value="F:metal ion binding"/>
    <property type="evidence" value="ECO:0007669"/>
    <property type="project" value="UniProtKB-KW"/>
</dbReference>
<dbReference type="Gene3D" id="3.80.30.20">
    <property type="entry name" value="tm_1862 like domain"/>
    <property type="match status" value="1"/>
</dbReference>
<evidence type="ECO:0000256" key="7">
    <source>
        <dbReference type="ARBA" id="ARBA00023014"/>
    </source>
</evidence>
<evidence type="ECO:0000256" key="5">
    <source>
        <dbReference type="ARBA" id="ARBA00022723"/>
    </source>
</evidence>
<keyword evidence="4" id="KW-0949">S-adenosyl-L-methionine</keyword>
<evidence type="ECO:0000259" key="10">
    <source>
        <dbReference type="PROSITE" id="PS51918"/>
    </source>
</evidence>
<accession>A0A510JDH8</accession>
<dbReference type="Proteomes" id="UP000321892">
    <property type="component" value="Chromosome"/>
</dbReference>
<feature type="domain" description="Rhodanese" evidence="8">
    <location>
        <begin position="41"/>
        <end position="99"/>
    </location>
</feature>
<evidence type="ECO:0000256" key="6">
    <source>
        <dbReference type="ARBA" id="ARBA00023004"/>
    </source>
</evidence>
<evidence type="ECO:0000259" key="9">
    <source>
        <dbReference type="PROSITE" id="PS51332"/>
    </source>
</evidence>
<dbReference type="AlphaFoldDB" id="A0A510JDH8"/>
<dbReference type="InterPro" id="IPR006638">
    <property type="entry name" value="Elp3/MiaA/NifB-like_rSAM"/>
</dbReference>
<dbReference type="Pfam" id="PF02310">
    <property type="entry name" value="B12-binding"/>
    <property type="match status" value="1"/>
</dbReference>
<dbReference type="PANTHER" id="PTHR43409:SF7">
    <property type="entry name" value="BLL1977 PROTEIN"/>
    <property type="match status" value="1"/>
</dbReference>
<dbReference type="PANTHER" id="PTHR43409">
    <property type="entry name" value="ANAEROBIC MAGNESIUM-PROTOPORPHYRIN IX MONOMETHYL ESTER CYCLASE-RELATED"/>
    <property type="match status" value="1"/>
</dbReference>
<keyword evidence="3" id="KW-0808">Transferase</keyword>
<proteinExistence type="predicted"/>
<dbReference type="GO" id="GO:0003824">
    <property type="term" value="F:catalytic activity"/>
    <property type="evidence" value="ECO:0007669"/>
    <property type="project" value="InterPro"/>
</dbReference>
<name>A0A510JDH8_9FUSO</name>
<evidence type="ECO:0000256" key="4">
    <source>
        <dbReference type="ARBA" id="ARBA00022691"/>
    </source>
</evidence>
<dbReference type="RefSeq" id="WP_026745517.1">
    <property type="nucleotide sequence ID" value="NZ_AP019823.1"/>
</dbReference>
<dbReference type="OrthoDB" id="9801424at2"/>
<comment type="cofactor">
    <cofactor evidence="1">
        <name>[4Fe-4S] cluster</name>
        <dbReference type="ChEBI" id="CHEBI:49883"/>
    </cofactor>
</comment>
<keyword evidence="12" id="KW-1185">Reference proteome</keyword>
<protein>
    <submittedName>
        <fullName evidence="11">Radical SAM protein</fullName>
    </submittedName>
</protein>
<feature type="domain" description="B12-binding" evidence="9">
    <location>
        <begin position="2"/>
        <end position="127"/>
    </location>
</feature>
<dbReference type="PROSITE" id="PS51918">
    <property type="entry name" value="RADICAL_SAM"/>
    <property type="match status" value="1"/>
</dbReference>
<dbReference type="CDD" id="cd02068">
    <property type="entry name" value="radical_SAM_B12_BD"/>
    <property type="match status" value="1"/>
</dbReference>
<dbReference type="SFLD" id="SFLDS00029">
    <property type="entry name" value="Radical_SAM"/>
    <property type="match status" value="1"/>
</dbReference>
<reference evidence="11 12" key="1">
    <citation type="submission" date="2019-07" db="EMBL/GenBank/DDBJ databases">
        <title>Complete Genome Sequence of Leptotrichia hofstadii Strain JCM16775.</title>
        <authorList>
            <person name="Watanabe S."/>
            <person name="Cui L."/>
        </authorList>
    </citation>
    <scope>NUCLEOTIDE SEQUENCE [LARGE SCALE GENOMIC DNA]</scope>
    <source>
        <strain evidence="11 12">JCM16775</strain>
    </source>
</reference>
<evidence type="ECO:0000256" key="3">
    <source>
        <dbReference type="ARBA" id="ARBA00022679"/>
    </source>
</evidence>
<evidence type="ECO:0000256" key="1">
    <source>
        <dbReference type="ARBA" id="ARBA00001966"/>
    </source>
</evidence>
<dbReference type="InterPro" id="IPR058240">
    <property type="entry name" value="rSAM_sf"/>
</dbReference>
<dbReference type="InterPro" id="IPR051198">
    <property type="entry name" value="BchE-like"/>
</dbReference>
<evidence type="ECO:0000313" key="12">
    <source>
        <dbReference type="Proteomes" id="UP000321892"/>
    </source>
</evidence>
<dbReference type="PROSITE" id="PS50206">
    <property type="entry name" value="RHODANESE_3"/>
    <property type="match status" value="1"/>
</dbReference>
<sequence>MKIAFLRPNMGGKRSNDAIEPLAFAVLSGLTDKTRHELMLFDDRIEDIPMDLEVDLIVISTFTMTARRAYELAENYRKRGVYVMIGGYHASLMPDEVQEHADTVCVGSGEVTWNEFLNDLENGVPKKRYECRKLPDINNVVYDRSIYKGKKYSFVVPVQFGRGCMHQCEFCTIGAVHKGDFQHRDVENVINEVKEIFRTNKRAKIVYFVDDNIFANKKKALKLFEELKKLKIKWACQGSIDIARDEKLIKLMSEAGCIEMLLGFENINIKNIKKMKKVANYEFDYEKIINIYKKNKILVHASYVIGYDYDDKNCFDEILEFSKKHKFFLAGFNPALPIPGTPFYERLKKEGRLLYERWWLDEKFRYGKACFEPYNMTIEEFEAGILKCKVEYNRHSSIWKRLFDGAANFKHALVFLAVNYINRKEVYNKKGIKL</sequence>
<dbReference type="GO" id="GO:0051539">
    <property type="term" value="F:4 iron, 4 sulfur cluster binding"/>
    <property type="evidence" value="ECO:0007669"/>
    <property type="project" value="UniProtKB-KW"/>
</dbReference>
<gene>
    <name evidence="11" type="ORF">JCM16775_0013</name>
</gene>
<dbReference type="Gene3D" id="3.40.50.280">
    <property type="entry name" value="Cobalamin-binding domain"/>
    <property type="match status" value="1"/>
</dbReference>
<dbReference type="GO" id="GO:0005829">
    <property type="term" value="C:cytosol"/>
    <property type="evidence" value="ECO:0007669"/>
    <property type="project" value="TreeGrafter"/>
</dbReference>
<dbReference type="EMBL" id="AP019823">
    <property type="protein sequence ID" value="BBM37338.1"/>
    <property type="molecule type" value="Genomic_DNA"/>
</dbReference>
<dbReference type="InterPro" id="IPR034466">
    <property type="entry name" value="Methyltransferase_Class_B"/>
</dbReference>
<dbReference type="GO" id="GO:0031419">
    <property type="term" value="F:cobalamin binding"/>
    <property type="evidence" value="ECO:0007669"/>
    <property type="project" value="InterPro"/>
</dbReference>
<keyword evidence="6" id="KW-0408">Iron</keyword>
<evidence type="ECO:0000313" key="11">
    <source>
        <dbReference type="EMBL" id="BBM37338.1"/>
    </source>
</evidence>
<keyword evidence="5" id="KW-0479">Metal-binding</keyword>
<dbReference type="PROSITE" id="PS51332">
    <property type="entry name" value="B12_BINDING"/>
    <property type="match status" value="1"/>
</dbReference>
<dbReference type="InterPro" id="IPR023404">
    <property type="entry name" value="rSAM_horseshoe"/>
</dbReference>
<dbReference type="InterPro" id="IPR006158">
    <property type="entry name" value="Cobalamin-bd"/>
</dbReference>